<gene>
    <name evidence="2" type="ORF">U0070_003582</name>
</gene>
<sequence>MKWQRGWKNIQDSTSLEQTRSNITSQAVHSFVSPANSTYTINPLVVGDKVCGYRAHAMASPESEQSAFTYPPGGKVIASRVIHDSSDVAEGSSQDSILAAGDLLPIESTPRILLQDCEFQSLALAVETTISEETISFREKSVTISASGVTNWKTRTSSLGNLCYSEQVKFNPQRNCECAPLIGTHNLSLQKMPAVATLEGTRQEEMREGVSGPNNNLISSGRDQVFYATGLNSQNLVEKTMVVVHQDLEAKVVNRMMEEEATVVTMKEGVLVEVAMVVAGYRFAIRAQRLQKSKGRIIMVVERNSVTFVDPKSTSAEIATFQKADNTLHLKEETHCVQNNNYDLPKIMKQAAQLGHSDNTEHNISLVEADEVVDCVHEFQLLSLEDAVVGGGSRYSPNSGLVLARQVIHHQAMSPDLHYKIDINDLSRWCSIYQTVRNKLKLESESTLSQSNGSSVRTREIAVFSMLDVLMDSLRRSDADHSSRLNLLFNAELWNIKSKSLCRVTMHHNHREPPGSAVPAIETNFFVVLYFDISHVHLRGPSARDVGSVMISKYPWQGERCYLFTLSGDTISNMRNCSQSEDHQADQMGPRITRSGRLAAVIKERQNLTRKTRGRVGKKEKIDELEKQEPPSDGGSTTCSVVRLTRTLSLTDRLVQLARFLQLKLKIKRQNVKEWEAAGVDKPKSKVSFISHEAQGTSTFASARMSSPPQLGQPTGPDRMNLRVDVKSTGFRWGFCSGKDEQTPESKKQNAPAVSGEAAVTHAPSKYWGSNLGIHGSWALTVRVLKINFRIEKTSVDIKGERHTTRGLHKPGTLGLPRKTSALIAAPYVSQNGSEECKGEENCHCTASARLPCLLQSSLFSSDL</sequence>
<evidence type="ECO:0000313" key="2">
    <source>
        <dbReference type="EMBL" id="KAK7820171.1"/>
    </source>
</evidence>
<comment type="caution">
    <text evidence="2">The sequence shown here is derived from an EMBL/GenBank/DDBJ whole genome shotgun (WGS) entry which is preliminary data.</text>
</comment>
<reference evidence="2 3" key="1">
    <citation type="journal article" date="2023" name="bioRxiv">
        <title>Conserved and derived expression patterns and positive selection on dental genes reveal complex evolutionary context of ever-growing rodent molars.</title>
        <authorList>
            <person name="Calamari Z.T."/>
            <person name="Song A."/>
            <person name="Cohen E."/>
            <person name="Akter M."/>
            <person name="Roy R.D."/>
            <person name="Hallikas O."/>
            <person name="Christensen M.M."/>
            <person name="Li P."/>
            <person name="Marangoni P."/>
            <person name="Jernvall J."/>
            <person name="Klein O.D."/>
        </authorList>
    </citation>
    <scope>NUCLEOTIDE SEQUENCE [LARGE SCALE GENOMIC DNA]</scope>
    <source>
        <strain evidence="2">V071</strain>
    </source>
</reference>
<dbReference type="EMBL" id="JBBHLL010000074">
    <property type="protein sequence ID" value="KAK7820171.1"/>
    <property type="molecule type" value="Genomic_DNA"/>
</dbReference>
<feature type="region of interest" description="Disordered" evidence="1">
    <location>
        <begin position="698"/>
        <end position="719"/>
    </location>
</feature>
<proteinExistence type="predicted"/>
<feature type="region of interest" description="Disordered" evidence="1">
    <location>
        <begin position="609"/>
        <end position="638"/>
    </location>
</feature>
<dbReference type="AlphaFoldDB" id="A0AAW0J0U7"/>
<feature type="compositionally biased region" description="Basic and acidic residues" evidence="1">
    <location>
        <begin position="617"/>
        <end position="630"/>
    </location>
</feature>
<evidence type="ECO:0000256" key="1">
    <source>
        <dbReference type="SAM" id="MobiDB-lite"/>
    </source>
</evidence>
<organism evidence="2 3">
    <name type="scientific">Myodes glareolus</name>
    <name type="common">Bank vole</name>
    <name type="synonym">Clethrionomys glareolus</name>
    <dbReference type="NCBI Taxonomy" id="447135"/>
    <lineage>
        <taxon>Eukaryota</taxon>
        <taxon>Metazoa</taxon>
        <taxon>Chordata</taxon>
        <taxon>Craniata</taxon>
        <taxon>Vertebrata</taxon>
        <taxon>Euteleostomi</taxon>
        <taxon>Mammalia</taxon>
        <taxon>Eutheria</taxon>
        <taxon>Euarchontoglires</taxon>
        <taxon>Glires</taxon>
        <taxon>Rodentia</taxon>
        <taxon>Myomorpha</taxon>
        <taxon>Muroidea</taxon>
        <taxon>Cricetidae</taxon>
        <taxon>Arvicolinae</taxon>
        <taxon>Myodes</taxon>
    </lineage>
</organism>
<accession>A0AAW0J0U7</accession>
<protein>
    <submittedName>
        <fullName evidence="2">Uncharacterized protein</fullName>
    </submittedName>
</protein>
<keyword evidence="3" id="KW-1185">Reference proteome</keyword>
<feature type="compositionally biased region" description="Polar residues" evidence="1">
    <location>
        <begin position="698"/>
        <end position="713"/>
    </location>
</feature>
<evidence type="ECO:0000313" key="3">
    <source>
        <dbReference type="Proteomes" id="UP001488838"/>
    </source>
</evidence>
<dbReference type="Proteomes" id="UP001488838">
    <property type="component" value="Unassembled WGS sequence"/>
</dbReference>
<name>A0AAW0J0U7_MYOGA</name>